<dbReference type="SUPFAM" id="SSF55424">
    <property type="entry name" value="FAD/NAD-linked reductases, dimerisation (C-terminal) domain"/>
    <property type="match status" value="1"/>
</dbReference>
<evidence type="ECO:0000256" key="11">
    <source>
        <dbReference type="ARBA" id="ARBA00023002"/>
    </source>
</evidence>
<keyword evidence="7 16" id="KW-0479">Metal-binding</keyword>
<name>A0A0P9GWQ1_9BACL</name>
<keyword evidence="17" id="KW-0547">Nucleotide-binding</keyword>
<reference evidence="21 22" key="1">
    <citation type="submission" date="2015-09" db="EMBL/GenBank/DDBJ databases">
        <title>Draft genome sequence of Alicyclobacillus ferrooxydans DSM 22381.</title>
        <authorList>
            <person name="Hemp J."/>
        </authorList>
    </citation>
    <scope>NUCLEOTIDE SEQUENCE [LARGE SCALE GENOMIC DNA]</scope>
    <source>
        <strain evidence="21 22">TC-34</strain>
    </source>
</reference>
<dbReference type="PATRIC" id="fig|471514.4.peg.420"/>
<dbReference type="GO" id="GO:0016152">
    <property type="term" value="F:mercury (II) reductase (NADP+) activity"/>
    <property type="evidence" value="ECO:0007669"/>
    <property type="project" value="UniProtKB-UniRule"/>
</dbReference>
<dbReference type="InterPro" id="IPR004099">
    <property type="entry name" value="Pyr_nucl-diS_OxRdtase_dimer"/>
</dbReference>
<evidence type="ECO:0000256" key="17">
    <source>
        <dbReference type="PIRSR" id="PIRSR000350-3"/>
    </source>
</evidence>
<comment type="catalytic activity">
    <reaction evidence="15 16 19">
        <text>Hg + NADP(+) + H(+) = Hg(2+) + NADPH</text>
        <dbReference type="Rhea" id="RHEA:23856"/>
        <dbReference type="ChEBI" id="CHEBI:15378"/>
        <dbReference type="ChEBI" id="CHEBI:16170"/>
        <dbReference type="ChEBI" id="CHEBI:16793"/>
        <dbReference type="ChEBI" id="CHEBI:57783"/>
        <dbReference type="ChEBI" id="CHEBI:58349"/>
        <dbReference type="EC" id="1.16.1.1"/>
    </reaction>
</comment>
<dbReference type="CDD" id="cd00371">
    <property type="entry name" value="HMA"/>
    <property type="match status" value="1"/>
</dbReference>
<evidence type="ECO:0000256" key="9">
    <source>
        <dbReference type="ARBA" id="ARBA00022857"/>
    </source>
</evidence>
<dbReference type="Pfam" id="PF00403">
    <property type="entry name" value="HMA"/>
    <property type="match status" value="1"/>
</dbReference>
<dbReference type="PRINTS" id="PR00368">
    <property type="entry name" value="FADPNR"/>
</dbReference>
<evidence type="ECO:0000256" key="12">
    <source>
        <dbReference type="ARBA" id="ARBA00023157"/>
    </source>
</evidence>
<feature type="binding site" evidence="17">
    <location>
        <begin position="259"/>
        <end position="266"/>
    </location>
    <ligand>
        <name>NAD(+)</name>
        <dbReference type="ChEBI" id="CHEBI:57540"/>
    </ligand>
</feature>
<dbReference type="EC" id="1.16.1.1" evidence="3 16"/>
<feature type="binding site" evidence="17">
    <location>
        <position position="349"/>
    </location>
    <ligand>
        <name>NAD(+)</name>
        <dbReference type="ChEBI" id="CHEBI:57540"/>
    </ligand>
</feature>
<evidence type="ECO:0000256" key="6">
    <source>
        <dbReference type="ARBA" id="ARBA00022630"/>
    </source>
</evidence>
<evidence type="ECO:0000256" key="8">
    <source>
        <dbReference type="ARBA" id="ARBA00022827"/>
    </source>
</evidence>
<comment type="similarity">
    <text evidence="1 16 19">Belongs to the class-I pyridine nucleotide-disulfide oxidoreductase family.</text>
</comment>
<dbReference type="Pfam" id="PF07992">
    <property type="entry name" value="Pyr_redox_2"/>
    <property type="match status" value="1"/>
</dbReference>
<dbReference type="InterPro" id="IPR021179">
    <property type="entry name" value="Mercury_reductase_MerA"/>
</dbReference>
<evidence type="ECO:0000256" key="2">
    <source>
        <dbReference type="ARBA" id="ARBA00011738"/>
    </source>
</evidence>
<feature type="binding site" evidence="17">
    <location>
        <position position="134"/>
    </location>
    <ligand>
        <name>FAD</name>
        <dbReference type="ChEBI" id="CHEBI:57692"/>
    </ligand>
</feature>
<keyword evidence="8 16" id="KW-0274">FAD</keyword>
<dbReference type="PROSITE" id="PS00076">
    <property type="entry name" value="PYRIDINE_REDOX_1"/>
    <property type="match status" value="1"/>
</dbReference>
<evidence type="ECO:0000256" key="1">
    <source>
        <dbReference type="ARBA" id="ARBA00007532"/>
    </source>
</evidence>
<organism evidence="21 22">
    <name type="scientific">Alicyclobacillus ferrooxydans</name>
    <dbReference type="NCBI Taxonomy" id="471514"/>
    <lineage>
        <taxon>Bacteria</taxon>
        <taxon>Bacillati</taxon>
        <taxon>Bacillota</taxon>
        <taxon>Bacilli</taxon>
        <taxon>Bacillales</taxon>
        <taxon>Alicyclobacillaceae</taxon>
        <taxon>Alicyclobacillus</taxon>
    </lineage>
</organism>
<evidence type="ECO:0000313" key="21">
    <source>
        <dbReference type="EMBL" id="KPV45763.1"/>
    </source>
</evidence>
<dbReference type="InterPro" id="IPR016156">
    <property type="entry name" value="FAD/NAD-linked_Rdtase_dimer_sf"/>
</dbReference>
<dbReference type="Proteomes" id="UP000050482">
    <property type="component" value="Unassembled WGS sequence"/>
</dbReference>
<comment type="function">
    <text evidence="16">Resistance to Hg(2+) in bacteria appears to be governed by a specialized system which includes mercuric reductase. MerA protein is responsible for volatilizing mercury as Hg(0).</text>
</comment>
<keyword evidence="22" id="KW-1185">Reference proteome</keyword>
<proteinExistence type="inferred from homology"/>
<evidence type="ECO:0000256" key="14">
    <source>
        <dbReference type="ARBA" id="ARBA00031725"/>
    </source>
</evidence>
<dbReference type="PROSITE" id="PS50846">
    <property type="entry name" value="HMA_2"/>
    <property type="match status" value="1"/>
</dbReference>
<dbReference type="InterPro" id="IPR017969">
    <property type="entry name" value="Heavy-metal-associated_CS"/>
</dbReference>
<protein>
    <recommendedName>
        <fullName evidence="4 16">Mercuric reductase</fullName>
        <ecNumber evidence="3 16">1.16.1.1</ecNumber>
    </recommendedName>
    <alternativeName>
        <fullName evidence="14 16">Hg(II) reductase</fullName>
    </alternativeName>
</protein>
<keyword evidence="17" id="KW-0520">NAD</keyword>
<dbReference type="STRING" id="471514.AN477_02045"/>
<dbReference type="PIRSF" id="PIRSF000350">
    <property type="entry name" value="Mercury_reductase_MerA"/>
    <property type="match status" value="1"/>
</dbReference>
<dbReference type="InterPro" id="IPR012999">
    <property type="entry name" value="Pyr_OxRdtase_I_AS"/>
</dbReference>
<evidence type="ECO:0000256" key="10">
    <source>
        <dbReference type="ARBA" id="ARBA00022914"/>
    </source>
</evidence>
<dbReference type="GO" id="GO:0050787">
    <property type="term" value="P:detoxification of mercury ion"/>
    <property type="evidence" value="ECO:0007669"/>
    <property type="project" value="InterPro"/>
</dbReference>
<evidence type="ECO:0000259" key="20">
    <source>
        <dbReference type="PROSITE" id="PS50846"/>
    </source>
</evidence>
<feature type="binding site" evidence="17">
    <location>
        <position position="390"/>
    </location>
    <ligand>
        <name>FAD</name>
        <dbReference type="ChEBI" id="CHEBI:57692"/>
    </ligand>
</feature>
<dbReference type="GO" id="GO:0016668">
    <property type="term" value="F:oxidoreductase activity, acting on a sulfur group of donors, NAD(P) as acceptor"/>
    <property type="evidence" value="ECO:0007669"/>
    <property type="project" value="UniProtKB-UniRule"/>
</dbReference>
<evidence type="ECO:0000256" key="13">
    <source>
        <dbReference type="ARBA" id="ARBA00023284"/>
    </source>
</evidence>
<dbReference type="RefSeq" id="WP_054967544.1">
    <property type="nucleotide sequence ID" value="NZ_LJCO01000008.1"/>
</dbReference>
<evidence type="ECO:0000256" key="19">
    <source>
        <dbReference type="RuleBase" id="RU361223"/>
    </source>
</evidence>
<comment type="caution">
    <text evidence="21">The sequence shown here is derived from an EMBL/GenBank/DDBJ whole genome shotgun (WGS) entry which is preliminary data.</text>
</comment>
<sequence length="549" mass="58781">MKHVRLVVDGMTCDDCERHVIHALQNVGAENISANFRRNEATFELADLNRLEDAKQAVTDTGYKPGDATILSDRLSVAPIDDGGSYDFDLLIIGSGGAAFSAAIQAVRYGAKVAMVERGTVGGTCVNIGCVPSKTMLRAGEINHLAANNPFEGLNTSVGPVDVAKLIERKDELVGDLRQHKYVDLIDEYGFELIRGEAHFVDEGTVEVNGSRIKARNFLISTGASAAVPNIPGLNEVDYLVSTTALEVKELPKRLAVIGSGYIAMELGQMFHNLGSEVILMQRIARVLKSYDPEVSEAITKAMTDQGIDIITGATFNRVEQDGNIKKLYVTVDGEERIVEAEALLVATGRKPNTETLNLDAAKVTVGDRGEVVVNKYLRTSNHRIYAAGDVTMGPQFVYVAAYEGAIVAENAVNGSETKVDLSVVPGVTFTSPAIATVGLTEEQAKTEGYEVLTSVLPLDAVPRALVNRETTGVFKLVADAKTRKILGAHVVAENAGDVIYSAVLAVKFGLTIEDLRSTLAPYLTMAEGLKLATLTFDKDVSKLSCCAG</sequence>
<dbReference type="InterPro" id="IPR023753">
    <property type="entry name" value="FAD/NAD-binding_dom"/>
</dbReference>
<dbReference type="SUPFAM" id="SSF51905">
    <property type="entry name" value="FAD/NAD(P)-binding domain"/>
    <property type="match status" value="1"/>
</dbReference>
<keyword evidence="5 16" id="KW-0475">Mercuric resistance</keyword>
<dbReference type="Gene3D" id="3.50.50.60">
    <property type="entry name" value="FAD/NAD(P)-binding domain"/>
    <property type="match status" value="2"/>
</dbReference>
<keyword evidence="12" id="KW-1015">Disulfide bond</keyword>
<evidence type="ECO:0000256" key="3">
    <source>
        <dbReference type="ARBA" id="ARBA00012661"/>
    </source>
</evidence>
<evidence type="ECO:0000256" key="16">
    <source>
        <dbReference type="PIRNR" id="PIRNR000350"/>
    </source>
</evidence>
<accession>A0A0P9GWQ1</accession>
<dbReference type="InterPro" id="IPR006121">
    <property type="entry name" value="HMA_dom"/>
</dbReference>
<evidence type="ECO:0000256" key="15">
    <source>
        <dbReference type="ARBA" id="ARBA00048984"/>
    </source>
</evidence>
<dbReference type="Pfam" id="PF02852">
    <property type="entry name" value="Pyr_redox_dim"/>
    <property type="match status" value="1"/>
</dbReference>
<comment type="cofactor">
    <cofactor evidence="16 17 19">
        <name>FAD</name>
        <dbReference type="ChEBI" id="CHEBI:57692"/>
    </cofactor>
    <text evidence="16 17 19">Binds 1 FAD per subunit.</text>
</comment>
<dbReference type="Gene3D" id="3.30.70.100">
    <property type="match status" value="1"/>
</dbReference>
<dbReference type="GO" id="GO:0050660">
    <property type="term" value="F:flavin adenine dinucleotide binding"/>
    <property type="evidence" value="ECO:0007669"/>
    <property type="project" value="UniProtKB-UniRule"/>
</dbReference>
<dbReference type="InterPro" id="IPR036188">
    <property type="entry name" value="FAD/NAD-bd_sf"/>
</dbReference>
<dbReference type="OrthoDB" id="9800167at2"/>
<comment type="subunit">
    <text evidence="2 16 19">Homodimer.</text>
</comment>
<dbReference type="GO" id="GO:0045340">
    <property type="term" value="F:mercury ion binding"/>
    <property type="evidence" value="ECO:0007669"/>
    <property type="project" value="InterPro"/>
</dbReference>
<feature type="disulfide bond" description="Redox-active" evidence="18">
    <location>
        <begin position="125"/>
        <end position="130"/>
    </location>
</feature>
<evidence type="ECO:0000256" key="5">
    <source>
        <dbReference type="ARBA" id="ARBA00022466"/>
    </source>
</evidence>
<evidence type="ECO:0000313" key="22">
    <source>
        <dbReference type="Proteomes" id="UP000050482"/>
    </source>
</evidence>
<gene>
    <name evidence="19" type="primary">merA</name>
    <name evidence="21" type="ORF">AN477_02045</name>
</gene>
<dbReference type="GO" id="GO:0050661">
    <property type="term" value="F:NADP binding"/>
    <property type="evidence" value="ECO:0007669"/>
    <property type="project" value="InterPro"/>
</dbReference>
<dbReference type="SUPFAM" id="SSF55008">
    <property type="entry name" value="HMA, heavy metal-associated domain"/>
    <property type="match status" value="1"/>
</dbReference>
<dbReference type="InterPro" id="IPR036163">
    <property type="entry name" value="HMA_dom_sf"/>
</dbReference>
<keyword evidence="6 16" id="KW-0285">Flavoprotein</keyword>
<evidence type="ECO:0000256" key="18">
    <source>
        <dbReference type="PIRSR" id="PIRSR000350-4"/>
    </source>
</evidence>
<keyword evidence="13" id="KW-0676">Redox-active center</keyword>
<dbReference type="AlphaFoldDB" id="A0A0P9GWQ1"/>
<dbReference type="EMBL" id="LJCO01000008">
    <property type="protein sequence ID" value="KPV45763.1"/>
    <property type="molecule type" value="Genomic_DNA"/>
</dbReference>
<keyword evidence="11 16" id="KW-0560">Oxidoreductase</keyword>
<dbReference type="PANTHER" id="PTHR43014">
    <property type="entry name" value="MERCURIC REDUCTASE"/>
    <property type="match status" value="1"/>
</dbReference>
<keyword evidence="10 16" id="KW-0476">Mercury</keyword>
<dbReference type="InterPro" id="IPR001100">
    <property type="entry name" value="Pyr_nuc-diS_OxRdtase"/>
</dbReference>
<evidence type="ECO:0000256" key="4">
    <source>
        <dbReference type="ARBA" id="ARBA00014791"/>
    </source>
</evidence>
<dbReference type="PANTHER" id="PTHR43014:SF4">
    <property type="entry name" value="PYRIDINE NUCLEOTIDE-DISULFIDE OXIDOREDUCTASE RCLA-RELATED"/>
    <property type="match status" value="1"/>
</dbReference>
<dbReference type="Gene3D" id="3.30.390.30">
    <property type="match status" value="1"/>
</dbReference>
<evidence type="ECO:0000256" key="7">
    <source>
        <dbReference type="ARBA" id="ARBA00022723"/>
    </source>
</evidence>
<dbReference type="PROSITE" id="PS01047">
    <property type="entry name" value="HMA_1"/>
    <property type="match status" value="1"/>
</dbReference>
<dbReference type="FunFam" id="3.30.390.30:FF:000001">
    <property type="entry name" value="Dihydrolipoyl dehydrogenase"/>
    <property type="match status" value="1"/>
</dbReference>
<keyword evidence="9 16" id="KW-0521">NADP</keyword>
<dbReference type="PRINTS" id="PR00411">
    <property type="entry name" value="PNDRDTASEI"/>
</dbReference>
<dbReference type="GO" id="GO:0003955">
    <property type="term" value="F:NAD(P)H dehydrogenase (quinone) activity"/>
    <property type="evidence" value="ECO:0007669"/>
    <property type="project" value="TreeGrafter"/>
</dbReference>
<dbReference type="NCBIfam" id="TIGR02053">
    <property type="entry name" value="MerA"/>
    <property type="match status" value="1"/>
</dbReference>
<feature type="domain" description="HMA" evidence="20">
    <location>
        <begin position="2"/>
        <end position="66"/>
    </location>
</feature>